<evidence type="ECO:0000256" key="1">
    <source>
        <dbReference type="SAM" id="Phobius"/>
    </source>
</evidence>
<keyword evidence="1" id="KW-0472">Membrane</keyword>
<organism evidence="2 3">
    <name type="scientific">Brachyspira pilosicoli</name>
    <name type="common">Serpulina pilosicoli</name>
    <dbReference type="NCBI Taxonomy" id="52584"/>
    <lineage>
        <taxon>Bacteria</taxon>
        <taxon>Pseudomonadati</taxon>
        <taxon>Spirochaetota</taxon>
        <taxon>Spirochaetia</taxon>
        <taxon>Brachyspirales</taxon>
        <taxon>Brachyspiraceae</taxon>
        <taxon>Brachyspira</taxon>
    </lineage>
</organism>
<dbReference type="AlphaFoldDB" id="A0A5C8F7N9"/>
<feature type="transmembrane region" description="Helical" evidence="1">
    <location>
        <begin position="302"/>
        <end position="320"/>
    </location>
</feature>
<feature type="transmembrane region" description="Helical" evidence="1">
    <location>
        <begin position="241"/>
        <end position="259"/>
    </location>
</feature>
<feature type="transmembrane region" description="Helical" evidence="1">
    <location>
        <begin position="271"/>
        <end position="290"/>
    </location>
</feature>
<accession>A0A5C8F7N9</accession>
<name>A0A5C8F7N9_BRAPL</name>
<feature type="transmembrane region" description="Helical" evidence="1">
    <location>
        <begin position="14"/>
        <end position="35"/>
    </location>
</feature>
<feature type="transmembrane region" description="Helical" evidence="1">
    <location>
        <begin position="83"/>
        <end position="102"/>
    </location>
</feature>
<comment type="caution">
    <text evidence="2">The sequence shown here is derived from an EMBL/GenBank/DDBJ whole genome shotgun (WGS) entry which is preliminary data.</text>
</comment>
<evidence type="ECO:0000313" key="3">
    <source>
        <dbReference type="Proteomes" id="UP000323176"/>
    </source>
</evidence>
<feature type="transmembrane region" description="Helical" evidence="1">
    <location>
        <begin position="55"/>
        <end position="76"/>
    </location>
</feature>
<feature type="transmembrane region" description="Helical" evidence="1">
    <location>
        <begin position="122"/>
        <end position="142"/>
    </location>
</feature>
<protein>
    <submittedName>
        <fullName evidence="2">Uncharacterized protein</fullName>
    </submittedName>
</protein>
<gene>
    <name evidence="2" type="ORF">EPJ72_02240</name>
</gene>
<proteinExistence type="predicted"/>
<keyword evidence="1" id="KW-0812">Transmembrane</keyword>
<keyword evidence="1" id="KW-1133">Transmembrane helix</keyword>
<reference evidence="2 3" key="1">
    <citation type="journal article" date="1992" name="Lakartidningen">
        <title>[Penicillin V and not amoxicillin is the first choice preparation in acute otitis].</title>
        <authorList>
            <person name="Kamme C."/>
            <person name="Lundgren K."/>
            <person name="Prellner K."/>
        </authorList>
    </citation>
    <scope>NUCLEOTIDE SEQUENCE [LARGE SCALE GENOMIC DNA]</scope>
    <source>
        <strain evidence="2 3">PC5538III-hc</strain>
    </source>
</reference>
<dbReference type="OrthoDB" id="308223at2"/>
<feature type="transmembrane region" description="Helical" evidence="1">
    <location>
        <begin position="209"/>
        <end position="229"/>
    </location>
</feature>
<dbReference type="Proteomes" id="UP000323176">
    <property type="component" value="Unassembled WGS sequence"/>
</dbReference>
<feature type="transmembrane region" description="Helical" evidence="1">
    <location>
        <begin position="162"/>
        <end position="184"/>
    </location>
</feature>
<feature type="transmembrane region" description="Helical" evidence="1">
    <location>
        <begin position="326"/>
        <end position="346"/>
    </location>
</feature>
<dbReference type="EMBL" id="SAXY01000014">
    <property type="protein sequence ID" value="TXJ46295.1"/>
    <property type="molecule type" value="Genomic_DNA"/>
</dbReference>
<evidence type="ECO:0000313" key="2">
    <source>
        <dbReference type="EMBL" id="TXJ46295.1"/>
    </source>
</evidence>
<feature type="transmembrane region" description="Helical" evidence="1">
    <location>
        <begin position="351"/>
        <end position="368"/>
    </location>
</feature>
<sequence>MKKINILKNNKKDIIIAISFILIISIIYILPFVTIDIYKLTDNLSNLEMFFNNEFVFLLKILFSLLIPLSFFILNILFSINKICLKSTIITAIIIFIISIYLYNLPYELLIKMSISKEYIKLLIHIFSANMLIIFALALSYIKYDIKQLSHLYDFYTMIAEIIIWAFLLYFVLFIILALIFALMKLNNQLDIKSITIFLVQNNMFNLKILYTIFIILNSSIIYLAYLLYNKMQNTKLSITISRTISIFISISSLSLIILNLKNNILSSHKLFFYLYLLFLIIFIKIIFLFRADKKLDKYKYISYIISNIFIIIFSLFLIINDVSNIKFFIAIILLNAIYNIILSIIKKRGFIFYYNFVYIILFAILLFT</sequence>